<evidence type="ECO:0000313" key="2">
    <source>
        <dbReference type="EMBL" id="RBW67680.1"/>
    </source>
</evidence>
<dbReference type="Proteomes" id="UP000253314">
    <property type="component" value="Unassembled WGS sequence"/>
</dbReference>
<name>A0A366XMV4_9BACI</name>
<evidence type="ECO:0008006" key="4">
    <source>
        <dbReference type="Google" id="ProtNLM"/>
    </source>
</evidence>
<proteinExistence type="predicted"/>
<protein>
    <recommendedName>
        <fullName evidence="4">DUF4350 domain-containing protein</fullName>
    </recommendedName>
</protein>
<dbReference type="AlphaFoldDB" id="A0A366XMV4"/>
<keyword evidence="1" id="KW-0812">Transmembrane</keyword>
<dbReference type="OrthoDB" id="137965at2"/>
<evidence type="ECO:0000256" key="1">
    <source>
        <dbReference type="SAM" id="Phobius"/>
    </source>
</evidence>
<gene>
    <name evidence="2" type="ORF">DS031_20625</name>
</gene>
<dbReference type="Gene3D" id="3.40.50.880">
    <property type="match status" value="1"/>
</dbReference>
<feature type="transmembrane region" description="Helical" evidence="1">
    <location>
        <begin position="372"/>
        <end position="394"/>
    </location>
</feature>
<feature type="transmembrane region" description="Helical" evidence="1">
    <location>
        <begin position="406"/>
        <end position="424"/>
    </location>
</feature>
<accession>A0A366XMV4</accession>
<reference evidence="2 3" key="1">
    <citation type="submission" date="2018-07" db="EMBL/GenBank/DDBJ databases">
        <title>Lottiidibacillus patelloidae gen. nov., sp. nov., isolated from the intestinal tract of a marine limpet and the reclassification of B. taeanensis BH030017T, B. algicola KMM 3737T and B. hwajinpoensis SW-72T as genus Lottiidibacillus.</title>
        <authorList>
            <person name="Liu R."/>
            <person name="Huang Z."/>
        </authorList>
    </citation>
    <scope>NUCLEOTIDE SEQUENCE [LARGE SCALE GENOMIC DNA]</scope>
    <source>
        <strain evidence="2 3">BH030017</strain>
    </source>
</reference>
<organism evidence="2 3">
    <name type="scientific">Bacillus taeanensis</name>
    <dbReference type="NCBI Taxonomy" id="273032"/>
    <lineage>
        <taxon>Bacteria</taxon>
        <taxon>Bacillati</taxon>
        <taxon>Bacillota</taxon>
        <taxon>Bacilli</taxon>
        <taxon>Bacillales</taxon>
        <taxon>Bacillaceae</taxon>
        <taxon>Bacillus</taxon>
    </lineage>
</organism>
<keyword evidence="1" id="KW-0472">Membrane</keyword>
<keyword evidence="3" id="KW-1185">Reference proteome</keyword>
<dbReference type="EMBL" id="QOCW01000031">
    <property type="protein sequence ID" value="RBW67680.1"/>
    <property type="molecule type" value="Genomic_DNA"/>
</dbReference>
<sequence>MKKYIIQLFVISVLLFSLLPGWGQTAAADTKNRLDIKIEAGLKGKAQYQRGFPVQLTITNNGEDFAGDLAVTIPKSYGSVGNMIIPIDIASGTTKTISFSIPSIERDFLQSQSNNQNVEMFHLYEGSWKDGKEVTIDSKLDLLPNYLPEDRLVLGVLSTNPDSLNYLKLSSHLGNSPELIQLDQEDLPKQSTGFEVLDVLVVHDYSIASLDQDVQQALMKWIEEGGRLVVGDTPNLSSKLGELANYLPVNVTETKPLTSFTTLEQLGQEPFGGAALEAAFGELQEGAEVLFSENDLPLISSLPVGEGAVTQIGYDLGSSKIIDWKGNKALWNTLFASIITAGAQDPKAQHMYEDFSQQLSDITSMFQSLANIPLSVLVLLFVLYIVVVGILLYFVLKRFDKREWSWIIIPVIAILSSVSLYMVGAKDRIGQIQTSTSAVVSLNGSGQGSGHGGVSMLSNDAGTYTMTIDSNLHPFPTGARHHFAPGSEAFYDSVPIIEVKEQQTVTSFRDVEFWTPRSLGFTLPFEEYGAFESSLVFDGASISGTITNNTRYSFDELIVLNGPSHFKIDALEAGDSKEVSIKTSKTNLFQPLNEQTIFSLYGYNGGPFLGNREEEAKRRLLEMSFWSGLLSNNNSEGQAGLFVIGFTKDHLVDVSVNSKETKESNLHLFAQALSFELPADQSISLNVALSHPDVNVITGQLHFNGVLRGEGFIDGTAGTYEFNYEVPSVLQKRGFEVKTFKLSNQSSHGNIASYQIFNRKTSAFEPIEISFGNNITKEQIDALIAENRQIRLRAVTTTNNGPIAVPAVTIEGVTKP</sequence>
<dbReference type="RefSeq" id="WP_113808084.1">
    <property type="nucleotide sequence ID" value="NZ_QOCW01000031.1"/>
</dbReference>
<keyword evidence="1" id="KW-1133">Transmembrane helix</keyword>
<comment type="caution">
    <text evidence="2">The sequence shown here is derived from an EMBL/GenBank/DDBJ whole genome shotgun (WGS) entry which is preliminary data.</text>
</comment>
<evidence type="ECO:0000313" key="3">
    <source>
        <dbReference type="Proteomes" id="UP000253314"/>
    </source>
</evidence>
<dbReference type="InterPro" id="IPR029062">
    <property type="entry name" value="Class_I_gatase-like"/>
</dbReference>
<dbReference type="SUPFAM" id="SSF52317">
    <property type="entry name" value="Class I glutamine amidotransferase-like"/>
    <property type="match status" value="1"/>
</dbReference>